<evidence type="ECO:0000313" key="1">
    <source>
        <dbReference type="EMBL" id="PAV24520.1"/>
    </source>
</evidence>
<comment type="caution">
    <text evidence="1">The sequence shown here is derived from an EMBL/GenBank/DDBJ whole genome shotgun (WGS) entry which is preliminary data.</text>
</comment>
<dbReference type="Proteomes" id="UP000218332">
    <property type="component" value="Unassembled WGS sequence"/>
</dbReference>
<keyword evidence="2" id="KW-1185">Reference proteome</keyword>
<dbReference type="EMBL" id="NMPM01000145">
    <property type="protein sequence ID" value="PAV24520.1"/>
    <property type="molecule type" value="Genomic_DNA"/>
</dbReference>
<dbReference type="AlphaFoldDB" id="A0A2A2I082"/>
<organism evidence="1 2">
    <name type="scientific">Tamilnaduibacter salinus</name>
    <dbReference type="NCBI Taxonomy" id="1484056"/>
    <lineage>
        <taxon>Bacteria</taxon>
        <taxon>Pseudomonadati</taxon>
        <taxon>Pseudomonadota</taxon>
        <taxon>Gammaproteobacteria</taxon>
        <taxon>Pseudomonadales</taxon>
        <taxon>Marinobacteraceae</taxon>
        <taxon>Tamilnaduibacter</taxon>
    </lineage>
</organism>
<proteinExistence type="predicted"/>
<reference evidence="1 2" key="1">
    <citation type="submission" date="2017-07" db="EMBL/GenBank/DDBJ databases">
        <title>Tamlnaduibacter salinus (Mi-7) genome sequencing.</title>
        <authorList>
            <person name="Verma A."/>
            <person name="Krishnamurthi S."/>
        </authorList>
    </citation>
    <scope>NUCLEOTIDE SEQUENCE [LARGE SCALE GENOMIC DNA]</scope>
    <source>
        <strain evidence="1 2">Mi-7</strain>
    </source>
</reference>
<evidence type="ECO:0000313" key="2">
    <source>
        <dbReference type="Proteomes" id="UP000218332"/>
    </source>
</evidence>
<name>A0A2A2I082_9GAMM</name>
<protein>
    <submittedName>
        <fullName evidence="1">Uncharacterized protein</fullName>
    </submittedName>
</protein>
<sequence>MQVSTRQQLIDAIARLQDQEVWQFLVREGGKSAEIYGRDNTRACWVSVLSGPIQEQFSRWENSSQFRRKLSVWRRGFYFNVMRLRRRYLMLKRQY</sequence>
<accession>A0A2A2I082</accession>
<gene>
    <name evidence="1" type="ORF">CF392_15825</name>
</gene>